<evidence type="ECO:0000313" key="3">
    <source>
        <dbReference type="Proteomes" id="UP000000763"/>
    </source>
</evidence>
<organism evidence="2 3">
    <name type="scientific">Oryza sativa subsp. japonica</name>
    <name type="common">Rice</name>
    <dbReference type="NCBI Taxonomy" id="39947"/>
    <lineage>
        <taxon>Eukaryota</taxon>
        <taxon>Viridiplantae</taxon>
        <taxon>Streptophyta</taxon>
        <taxon>Embryophyta</taxon>
        <taxon>Tracheophyta</taxon>
        <taxon>Spermatophyta</taxon>
        <taxon>Magnoliopsida</taxon>
        <taxon>Liliopsida</taxon>
        <taxon>Poales</taxon>
        <taxon>Poaceae</taxon>
        <taxon>BOP clade</taxon>
        <taxon>Oryzoideae</taxon>
        <taxon>Oryzeae</taxon>
        <taxon>Oryzinae</taxon>
        <taxon>Oryza</taxon>
        <taxon>Oryza sativa</taxon>
    </lineage>
</organism>
<feature type="compositionally biased region" description="Basic residues" evidence="1">
    <location>
        <begin position="68"/>
        <end position="77"/>
    </location>
</feature>
<name>Q6Z2I0_ORYSJ</name>
<reference evidence="3" key="1">
    <citation type="journal article" date="2005" name="Nature">
        <title>The map-based sequence of the rice genome.</title>
        <authorList>
            <consortium name="International rice genome sequencing project (IRGSP)"/>
            <person name="Matsumoto T."/>
            <person name="Wu J."/>
            <person name="Kanamori H."/>
            <person name="Katayose Y."/>
            <person name="Fujisawa M."/>
            <person name="Namiki N."/>
            <person name="Mizuno H."/>
            <person name="Yamamoto K."/>
            <person name="Antonio B.A."/>
            <person name="Baba T."/>
            <person name="Sakata K."/>
            <person name="Nagamura Y."/>
            <person name="Aoki H."/>
            <person name="Arikawa K."/>
            <person name="Arita K."/>
            <person name="Bito T."/>
            <person name="Chiden Y."/>
            <person name="Fujitsuka N."/>
            <person name="Fukunaka R."/>
            <person name="Hamada M."/>
            <person name="Harada C."/>
            <person name="Hayashi A."/>
            <person name="Hijishita S."/>
            <person name="Honda M."/>
            <person name="Hosokawa S."/>
            <person name="Ichikawa Y."/>
            <person name="Idonuma A."/>
            <person name="Iijima M."/>
            <person name="Ikeda M."/>
            <person name="Ikeno M."/>
            <person name="Ito K."/>
            <person name="Ito S."/>
            <person name="Ito T."/>
            <person name="Ito Y."/>
            <person name="Ito Y."/>
            <person name="Iwabuchi A."/>
            <person name="Kamiya K."/>
            <person name="Karasawa W."/>
            <person name="Kurita K."/>
            <person name="Katagiri S."/>
            <person name="Kikuta A."/>
            <person name="Kobayashi H."/>
            <person name="Kobayashi N."/>
            <person name="Machita K."/>
            <person name="Maehara T."/>
            <person name="Masukawa M."/>
            <person name="Mizubayashi T."/>
            <person name="Mukai Y."/>
            <person name="Nagasaki H."/>
            <person name="Nagata Y."/>
            <person name="Naito S."/>
            <person name="Nakashima M."/>
            <person name="Nakama Y."/>
            <person name="Nakamichi Y."/>
            <person name="Nakamura M."/>
            <person name="Meguro A."/>
            <person name="Negishi M."/>
            <person name="Ohta I."/>
            <person name="Ohta T."/>
            <person name="Okamoto M."/>
            <person name="Ono N."/>
            <person name="Saji S."/>
            <person name="Sakaguchi M."/>
            <person name="Sakai K."/>
            <person name="Shibata M."/>
            <person name="Shimokawa T."/>
            <person name="Song J."/>
            <person name="Takazaki Y."/>
            <person name="Terasawa K."/>
            <person name="Tsugane M."/>
            <person name="Tsuji K."/>
            <person name="Ueda S."/>
            <person name="Waki K."/>
            <person name="Yamagata H."/>
            <person name="Yamamoto M."/>
            <person name="Yamamoto S."/>
            <person name="Yamane H."/>
            <person name="Yoshiki S."/>
            <person name="Yoshihara R."/>
            <person name="Yukawa K."/>
            <person name="Zhong H."/>
            <person name="Yano M."/>
            <person name="Yuan Q."/>
            <person name="Ouyang S."/>
            <person name="Liu J."/>
            <person name="Jones K.M."/>
            <person name="Gansberger K."/>
            <person name="Moffat K."/>
            <person name="Hill J."/>
            <person name="Bera J."/>
            <person name="Fadrosh D."/>
            <person name="Jin S."/>
            <person name="Johri S."/>
            <person name="Kim M."/>
            <person name="Overton L."/>
            <person name="Reardon M."/>
            <person name="Tsitrin T."/>
            <person name="Vuong H."/>
            <person name="Weaver B."/>
            <person name="Ciecko A."/>
            <person name="Tallon L."/>
            <person name="Jackson J."/>
            <person name="Pai G."/>
            <person name="Aken S.V."/>
            <person name="Utterback T."/>
            <person name="Reidmuller S."/>
            <person name="Feldblyum T."/>
            <person name="Hsiao J."/>
            <person name="Zismann V."/>
            <person name="Iobst S."/>
            <person name="de Vazeille A.R."/>
            <person name="Buell C.R."/>
            <person name="Ying K."/>
            <person name="Li Y."/>
            <person name="Lu T."/>
            <person name="Huang Y."/>
            <person name="Zhao Q."/>
            <person name="Feng Q."/>
            <person name="Zhang L."/>
            <person name="Zhu J."/>
            <person name="Weng Q."/>
            <person name="Mu J."/>
            <person name="Lu Y."/>
            <person name="Fan D."/>
            <person name="Liu Y."/>
            <person name="Guan J."/>
            <person name="Zhang Y."/>
            <person name="Yu S."/>
            <person name="Liu X."/>
            <person name="Zhang Y."/>
            <person name="Hong G."/>
            <person name="Han B."/>
            <person name="Choisne N."/>
            <person name="Demange N."/>
            <person name="Orjeda G."/>
            <person name="Samain S."/>
            <person name="Cattolico L."/>
            <person name="Pelletier E."/>
            <person name="Couloux A."/>
            <person name="Segurens B."/>
            <person name="Wincker P."/>
            <person name="D'Hont A."/>
            <person name="Scarpelli C."/>
            <person name="Weissenbach J."/>
            <person name="Salanoubat M."/>
            <person name="Quetier F."/>
            <person name="Yu Y."/>
            <person name="Kim H.R."/>
            <person name="Rambo T."/>
            <person name="Currie J."/>
            <person name="Collura K."/>
            <person name="Luo M."/>
            <person name="Yang T."/>
            <person name="Ammiraju J.S.S."/>
            <person name="Engler F."/>
            <person name="Soderlund C."/>
            <person name="Wing R.A."/>
            <person name="Palmer L.E."/>
            <person name="de la Bastide M."/>
            <person name="Spiegel L."/>
            <person name="Nascimento L."/>
            <person name="Zutavern T."/>
            <person name="O'Shaughnessy A."/>
            <person name="Dike S."/>
            <person name="Dedhia N."/>
            <person name="Preston R."/>
            <person name="Balija V."/>
            <person name="McCombie W.R."/>
            <person name="Chow T."/>
            <person name="Chen H."/>
            <person name="Chung M."/>
            <person name="Chen C."/>
            <person name="Shaw J."/>
            <person name="Wu H."/>
            <person name="Hsiao K."/>
            <person name="Chao Y."/>
            <person name="Chu M."/>
            <person name="Cheng C."/>
            <person name="Hour A."/>
            <person name="Lee P."/>
            <person name="Lin S."/>
            <person name="Lin Y."/>
            <person name="Liou J."/>
            <person name="Liu S."/>
            <person name="Hsing Y."/>
            <person name="Raghuvanshi S."/>
            <person name="Mohanty A."/>
            <person name="Bharti A.K."/>
            <person name="Gaur A."/>
            <person name="Gupta V."/>
            <person name="Kumar D."/>
            <person name="Ravi V."/>
            <person name="Vij S."/>
            <person name="Kapur A."/>
            <person name="Khurana P."/>
            <person name="Khurana P."/>
            <person name="Khurana J.P."/>
            <person name="Tyagi A.K."/>
            <person name="Gaikwad K."/>
            <person name="Singh A."/>
            <person name="Dalal V."/>
            <person name="Srivastava S."/>
            <person name="Dixit A."/>
            <person name="Pal A.K."/>
            <person name="Ghazi I.A."/>
            <person name="Yadav M."/>
            <person name="Pandit A."/>
            <person name="Bhargava A."/>
            <person name="Sureshbabu K."/>
            <person name="Batra K."/>
            <person name="Sharma T.R."/>
            <person name="Mohapatra T."/>
            <person name="Singh N.K."/>
            <person name="Messing J."/>
            <person name="Nelson A.B."/>
            <person name="Fuks G."/>
            <person name="Kavchok S."/>
            <person name="Keizer G."/>
            <person name="Linton E."/>
            <person name="Llaca V."/>
            <person name="Song R."/>
            <person name="Tanyolac B."/>
            <person name="Young S."/>
            <person name="Ho-Il K."/>
            <person name="Hahn J.H."/>
            <person name="Sangsakoo G."/>
            <person name="Vanavichit A."/>
            <person name="de Mattos Luiz.A.T."/>
            <person name="Zimmer P.D."/>
            <person name="Malone G."/>
            <person name="Dellagostin O."/>
            <person name="de Oliveira A.C."/>
            <person name="Bevan M."/>
            <person name="Bancroft I."/>
            <person name="Minx P."/>
            <person name="Cordum H."/>
            <person name="Wilson R."/>
            <person name="Cheng Z."/>
            <person name="Jin W."/>
            <person name="Jiang J."/>
            <person name="Leong S.A."/>
            <person name="Iwama H."/>
            <person name="Gojobori T."/>
            <person name="Itoh T."/>
            <person name="Niimura Y."/>
            <person name="Fujii Y."/>
            <person name="Habara T."/>
            <person name="Sakai H."/>
            <person name="Sato Y."/>
            <person name="Wilson G."/>
            <person name="Kumar K."/>
            <person name="McCouch S."/>
            <person name="Juretic N."/>
            <person name="Hoen D."/>
            <person name="Wright S."/>
            <person name="Bruskiewich R."/>
            <person name="Bureau T."/>
            <person name="Miyao A."/>
            <person name="Hirochika H."/>
            <person name="Nishikawa T."/>
            <person name="Kadowaki K."/>
            <person name="Sugiura M."/>
            <person name="Burr B."/>
            <person name="Sasaki T."/>
        </authorList>
    </citation>
    <scope>NUCLEOTIDE SEQUENCE [LARGE SCALE GENOMIC DNA]</scope>
    <source>
        <strain evidence="3">cv. Nipponbare</strain>
    </source>
</reference>
<proteinExistence type="predicted"/>
<reference evidence="3" key="2">
    <citation type="journal article" date="2008" name="Nucleic Acids Res.">
        <title>The rice annotation project database (RAP-DB): 2008 update.</title>
        <authorList>
            <consortium name="The rice annotation project (RAP)"/>
        </authorList>
    </citation>
    <scope>GENOME REANNOTATION</scope>
    <source>
        <strain evidence="3">cv. Nipponbare</strain>
    </source>
</reference>
<gene>
    <name evidence="2" type="primary">P0643A10.50</name>
</gene>
<dbReference type="Proteomes" id="UP000000763">
    <property type="component" value="Chromosome 2"/>
</dbReference>
<feature type="compositionally biased region" description="Low complexity" evidence="1">
    <location>
        <begin position="28"/>
        <end position="40"/>
    </location>
</feature>
<evidence type="ECO:0000313" key="2">
    <source>
        <dbReference type="EMBL" id="BAD16160.1"/>
    </source>
</evidence>
<accession>Q6Z2I0</accession>
<sequence length="188" mass="20525">MRGKVSCHHTTREHANQKVQKIIFNVNSSAPNSEESSPVRPSERTGSFKRGQLDRTGGAKWQLDTIKSRSRSVRRAGWRPEPDGGAVGAVSKCAAGASTREARRLDRDRPGVELVREPLALVGLAAVELACTGSFCFYRWASWAAAKASITGGGGDARGKKGVRRWKRKMRCKDADGFQGEGREAMRV</sequence>
<dbReference type="EMBL" id="AP005319">
    <property type="protein sequence ID" value="BAD16160.1"/>
    <property type="molecule type" value="Genomic_DNA"/>
</dbReference>
<protein>
    <submittedName>
        <fullName evidence="2">Uncharacterized protein</fullName>
    </submittedName>
</protein>
<evidence type="ECO:0000256" key="1">
    <source>
        <dbReference type="SAM" id="MobiDB-lite"/>
    </source>
</evidence>
<feature type="region of interest" description="Disordered" evidence="1">
    <location>
        <begin position="28"/>
        <end position="93"/>
    </location>
</feature>
<dbReference type="AlphaFoldDB" id="Q6Z2I0"/>